<protein>
    <recommendedName>
        <fullName evidence="4">Por secretion system C-terminal sorting domain-containing protein</fullName>
    </recommendedName>
</protein>
<name>A0A1I5XSJ6_9BACT</name>
<dbReference type="Proteomes" id="UP000199306">
    <property type="component" value="Unassembled WGS sequence"/>
</dbReference>
<sequence>MKNTQILSAGRKAFVAGLALSTVLSFSSLNTFASTTEPQTEPVQAKIVQVGKSLNFNVVVDKVANQKLTILIKDSENNEVHRDYVKVSTAKFGRTYDLSMLSDGTYTFEVVRNGKDVETKTFEIKTKVETVRDVTVASRQ</sequence>
<evidence type="ECO:0000313" key="2">
    <source>
        <dbReference type="EMBL" id="SFQ34932.1"/>
    </source>
</evidence>
<dbReference type="EMBL" id="FOXH01000015">
    <property type="protein sequence ID" value="SFQ34932.1"/>
    <property type="molecule type" value="Genomic_DNA"/>
</dbReference>
<dbReference type="AlphaFoldDB" id="A0A1I5XSJ6"/>
<gene>
    <name evidence="2" type="ORF">SAMN04515674_115147</name>
</gene>
<evidence type="ECO:0000313" key="3">
    <source>
        <dbReference type="Proteomes" id="UP000199306"/>
    </source>
</evidence>
<feature type="chain" id="PRO_5011613256" description="Por secretion system C-terminal sorting domain-containing protein" evidence="1">
    <location>
        <begin position="34"/>
        <end position="140"/>
    </location>
</feature>
<keyword evidence="3" id="KW-1185">Reference proteome</keyword>
<reference evidence="2 3" key="1">
    <citation type="submission" date="2016-10" db="EMBL/GenBank/DDBJ databases">
        <authorList>
            <person name="de Groot N.N."/>
        </authorList>
    </citation>
    <scope>NUCLEOTIDE SEQUENCE [LARGE SCALE GENOMIC DNA]</scope>
    <source>
        <strain evidence="3">E92,LMG 26720,CCM 7988</strain>
    </source>
</reference>
<proteinExistence type="predicted"/>
<dbReference type="RefSeq" id="WP_143095286.1">
    <property type="nucleotide sequence ID" value="NZ_FOXH01000015.1"/>
</dbReference>
<feature type="signal peptide" evidence="1">
    <location>
        <begin position="1"/>
        <end position="33"/>
    </location>
</feature>
<accession>A0A1I5XSJ6</accession>
<organism evidence="2 3">
    <name type="scientific">Pseudarcicella hirudinis</name>
    <dbReference type="NCBI Taxonomy" id="1079859"/>
    <lineage>
        <taxon>Bacteria</taxon>
        <taxon>Pseudomonadati</taxon>
        <taxon>Bacteroidota</taxon>
        <taxon>Cytophagia</taxon>
        <taxon>Cytophagales</taxon>
        <taxon>Flectobacillaceae</taxon>
        <taxon>Pseudarcicella</taxon>
    </lineage>
</organism>
<evidence type="ECO:0000256" key="1">
    <source>
        <dbReference type="SAM" id="SignalP"/>
    </source>
</evidence>
<evidence type="ECO:0008006" key="4">
    <source>
        <dbReference type="Google" id="ProtNLM"/>
    </source>
</evidence>
<keyword evidence="1" id="KW-0732">Signal</keyword>
<dbReference type="OrthoDB" id="1122048at2"/>